<evidence type="ECO:0000256" key="5">
    <source>
        <dbReference type="ARBA" id="ARBA00017058"/>
    </source>
</evidence>
<reference evidence="16" key="1">
    <citation type="journal article" date="2019" name="Int. J. Syst. Evol. Microbiol.">
        <title>The Global Catalogue of Microorganisms (GCM) 10K type strain sequencing project: providing services to taxonomists for standard genome sequencing and annotation.</title>
        <authorList>
            <consortium name="The Broad Institute Genomics Platform"/>
            <consortium name="The Broad Institute Genome Sequencing Center for Infectious Disease"/>
            <person name="Wu L."/>
            <person name="Ma J."/>
        </authorList>
    </citation>
    <scope>NUCLEOTIDE SEQUENCE [LARGE SCALE GENOMIC DNA]</scope>
    <source>
        <strain evidence="16">CCUG 56754</strain>
    </source>
</reference>
<evidence type="ECO:0000313" key="15">
    <source>
        <dbReference type="EMBL" id="MFD1037115.1"/>
    </source>
</evidence>
<comment type="catalytic activity">
    <reaction evidence="8">
        <text>(2S)-2-[5-amino-1-(5-phospho-beta-D-ribosyl)imidazole-4-carboxamido]succinate = 5-amino-1-(5-phospho-beta-D-ribosyl)imidazole-4-carboxamide + fumarate</text>
        <dbReference type="Rhea" id="RHEA:23920"/>
        <dbReference type="ChEBI" id="CHEBI:29806"/>
        <dbReference type="ChEBI" id="CHEBI:58443"/>
        <dbReference type="ChEBI" id="CHEBI:58475"/>
        <dbReference type="EC" id="4.3.2.2"/>
    </reaction>
    <physiologicalReaction direction="left-to-right" evidence="8">
        <dbReference type="Rhea" id="RHEA:23921"/>
    </physiologicalReaction>
</comment>
<dbReference type="PANTHER" id="PTHR43172">
    <property type="entry name" value="ADENYLOSUCCINATE LYASE"/>
    <property type="match status" value="1"/>
</dbReference>
<dbReference type="Gene3D" id="1.10.275.10">
    <property type="entry name" value="Fumarase/aspartase (N-terminal domain)"/>
    <property type="match status" value="1"/>
</dbReference>
<evidence type="ECO:0000256" key="4">
    <source>
        <dbReference type="ARBA" id="ARBA00012339"/>
    </source>
</evidence>
<protein>
    <recommendedName>
        <fullName evidence="5 11">Adenylosuccinate lyase</fullName>
        <shortName evidence="12">ASL</shortName>
        <ecNumber evidence="4 11">4.3.2.2</ecNumber>
    </recommendedName>
    <alternativeName>
        <fullName evidence="9 12">Adenylosuccinase</fullName>
    </alternativeName>
</protein>
<dbReference type="EC" id="4.3.2.2" evidence="4 11"/>
<comment type="pathway">
    <text evidence="2 12">Purine metabolism; AMP biosynthesis via de novo pathway; AMP from IMP: step 2/2.</text>
</comment>
<feature type="domain" description="Adenylosuccinate lyase C-terminal" evidence="14">
    <location>
        <begin position="349"/>
        <end position="429"/>
    </location>
</feature>
<dbReference type="GO" id="GO:0016829">
    <property type="term" value="F:lyase activity"/>
    <property type="evidence" value="ECO:0007669"/>
    <property type="project" value="UniProtKB-KW"/>
</dbReference>
<dbReference type="CDD" id="cd01360">
    <property type="entry name" value="Adenylsuccinate_lyase_1"/>
    <property type="match status" value="1"/>
</dbReference>
<dbReference type="Pfam" id="PF00206">
    <property type="entry name" value="Lyase_1"/>
    <property type="match status" value="1"/>
</dbReference>
<comment type="caution">
    <text evidence="15">The sequence shown here is derived from an EMBL/GenBank/DDBJ whole genome shotgun (WGS) entry which is preliminary data.</text>
</comment>
<comment type="pathway">
    <text evidence="1 12">Purine metabolism; IMP biosynthesis via de novo pathway; 5-amino-1-(5-phospho-D-ribosyl)imidazole-4-carboxamide from 5-amino-1-(5-phospho-D-ribosyl)imidazole-4-carboxylate: step 2/2.</text>
</comment>
<evidence type="ECO:0000256" key="12">
    <source>
        <dbReference type="RuleBase" id="RU361172"/>
    </source>
</evidence>
<dbReference type="PRINTS" id="PR00149">
    <property type="entry name" value="FUMRATELYASE"/>
</dbReference>
<evidence type="ECO:0000256" key="9">
    <source>
        <dbReference type="ARBA" id="ARBA00030717"/>
    </source>
</evidence>
<dbReference type="PROSITE" id="PS00163">
    <property type="entry name" value="FUMARATE_LYASES"/>
    <property type="match status" value="1"/>
</dbReference>
<dbReference type="NCBIfam" id="TIGR00928">
    <property type="entry name" value="purB"/>
    <property type="match status" value="1"/>
</dbReference>
<evidence type="ECO:0000256" key="7">
    <source>
        <dbReference type="ARBA" id="ARBA00023239"/>
    </source>
</evidence>
<name>A0ABW3LGP8_9BACI</name>
<keyword evidence="16" id="KW-1185">Reference proteome</keyword>
<dbReference type="InterPro" id="IPR000362">
    <property type="entry name" value="Fumarate_lyase_fam"/>
</dbReference>
<evidence type="ECO:0000256" key="2">
    <source>
        <dbReference type="ARBA" id="ARBA00004734"/>
    </source>
</evidence>
<dbReference type="InterPro" id="IPR019468">
    <property type="entry name" value="AdenyloSucc_lyase_C"/>
</dbReference>
<dbReference type="EMBL" id="JBHTKJ010000005">
    <property type="protein sequence ID" value="MFD1037115.1"/>
    <property type="molecule type" value="Genomic_DNA"/>
</dbReference>
<accession>A0ABW3LGP8</accession>
<keyword evidence="6 12" id="KW-0658">Purine biosynthesis</keyword>
<dbReference type="Pfam" id="PF10397">
    <property type="entry name" value="ADSL_C"/>
    <property type="match status" value="1"/>
</dbReference>
<feature type="region of interest" description="Disordered" evidence="13">
    <location>
        <begin position="256"/>
        <end position="275"/>
    </location>
</feature>
<dbReference type="SMART" id="SM00998">
    <property type="entry name" value="ADSL_C"/>
    <property type="match status" value="1"/>
</dbReference>
<proteinExistence type="inferred from homology"/>
<gene>
    <name evidence="15" type="primary">purB</name>
    <name evidence="15" type="ORF">ACFQ3N_01560</name>
</gene>
<evidence type="ECO:0000256" key="1">
    <source>
        <dbReference type="ARBA" id="ARBA00004706"/>
    </source>
</evidence>
<evidence type="ECO:0000313" key="16">
    <source>
        <dbReference type="Proteomes" id="UP001597040"/>
    </source>
</evidence>
<organism evidence="15 16">
    <name type="scientific">Virgibacillus byunsanensis</name>
    <dbReference type="NCBI Taxonomy" id="570945"/>
    <lineage>
        <taxon>Bacteria</taxon>
        <taxon>Bacillati</taxon>
        <taxon>Bacillota</taxon>
        <taxon>Bacilli</taxon>
        <taxon>Bacillales</taxon>
        <taxon>Bacillaceae</taxon>
        <taxon>Virgibacillus</taxon>
    </lineage>
</organism>
<comment type="similarity">
    <text evidence="3 12">Belongs to the lyase 1 family. Adenylosuccinate lyase subfamily.</text>
</comment>
<evidence type="ECO:0000256" key="6">
    <source>
        <dbReference type="ARBA" id="ARBA00022755"/>
    </source>
</evidence>
<sequence>MIERYTREEMGAIWTDENRFNAWLEVEILACAAWSELGIIPLDDVTQLRNNASFNMDRIYEIEQETRHDVVAFTRAVSETLGEERKWVHYGLTSTDVVDTALSYLLKQANDIIRKDLTAFIDILKHKAIEHKHTVMMGRTHGVHAEPTTFGLKLALWYEEMKRNLERFELAAKNVEFGKLSGAVGTYANIDPYVEEYVCEKLGLTPAPVSTQTLQRDRHAAYVSALALVATSIEKFATEIRGLQKTETREVEEFFAKGQKGSSAMPHKRNPIGSENMTGMARVLRGYMTTAFENVSLWHERDISHSSAERVILPDATIAVNYMLNRFSSIVKNLTVFPENMKRNIDKTHGVIFSQRVLLSLIEKGMAREEAYDLVQPKAMQAWETKTHFKKLVEAEEKISSTLSQAEIDECFDYKYHLKNVDQIFNRIGLN</sequence>
<evidence type="ECO:0000256" key="3">
    <source>
        <dbReference type="ARBA" id="ARBA00008273"/>
    </source>
</evidence>
<dbReference type="InterPro" id="IPR022761">
    <property type="entry name" value="Fumarate_lyase_N"/>
</dbReference>
<dbReference type="InterPro" id="IPR024083">
    <property type="entry name" value="Fumarase/histidase_N"/>
</dbReference>
<dbReference type="InterPro" id="IPR008948">
    <property type="entry name" value="L-Aspartase-like"/>
</dbReference>
<dbReference type="PANTHER" id="PTHR43172:SF1">
    <property type="entry name" value="ADENYLOSUCCINATE LYASE"/>
    <property type="match status" value="1"/>
</dbReference>
<comment type="catalytic activity">
    <reaction evidence="10">
        <text>N(6)-(1,2-dicarboxyethyl)-AMP = fumarate + AMP</text>
        <dbReference type="Rhea" id="RHEA:16853"/>
        <dbReference type="ChEBI" id="CHEBI:29806"/>
        <dbReference type="ChEBI" id="CHEBI:57567"/>
        <dbReference type="ChEBI" id="CHEBI:456215"/>
        <dbReference type="EC" id="4.3.2.2"/>
    </reaction>
    <physiologicalReaction direction="left-to-right" evidence="10">
        <dbReference type="Rhea" id="RHEA:16854"/>
    </physiologicalReaction>
</comment>
<dbReference type="Gene3D" id="1.20.200.10">
    <property type="entry name" value="Fumarase/aspartase (Central domain)"/>
    <property type="match status" value="1"/>
</dbReference>
<dbReference type="RefSeq" id="WP_390358907.1">
    <property type="nucleotide sequence ID" value="NZ_JBHTKJ010000005.1"/>
</dbReference>
<dbReference type="InterPro" id="IPR004769">
    <property type="entry name" value="Pur_lyase"/>
</dbReference>
<evidence type="ECO:0000256" key="10">
    <source>
        <dbReference type="ARBA" id="ARBA00049115"/>
    </source>
</evidence>
<dbReference type="SUPFAM" id="SSF48557">
    <property type="entry name" value="L-aspartase-like"/>
    <property type="match status" value="1"/>
</dbReference>
<evidence type="ECO:0000256" key="11">
    <source>
        <dbReference type="NCBIfam" id="TIGR00928"/>
    </source>
</evidence>
<dbReference type="Proteomes" id="UP001597040">
    <property type="component" value="Unassembled WGS sequence"/>
</dbReference>
<dbReference type="PRINTS" id="PR00145">
    <property type="entry name" value="ARGSUCLYASE"/>
</dbReference>
<dbReference type="InterPro" id="IPR020557">
    <property type="entry name" value="Fumarate_lyase_CS"/>
</dbReference>
<dbReference type="Gene3D" id="1.10.40.30">
    <property type="entry name" value="Fumarase/aspartase (C-terminal domain)"/>
    <property type="match status" value="1"/>
</dbReference>
<evidence type="ECO:0000259" key="14">
    <source>
        <dbReference type="SMART" id="SM00998"/>
    </source>
</evidence>
<evidence type="ECO:0000256" key="13">
    <source>
        <dbReference type="SAM" id="MobiDB-lite"/>
    </source>
</evidence>
<keyword evidence="7 12" id="KW-0456">Lyase</keyword>
<evidence type="ECO:0000256" key="8">
    <source>
        <dbReference type="ARBA" id="ARBA00024477"/>
    </source>
</evidence>